<dbReference type="InterPro" id="IPR006680">
    <property type="entry name" value="Amidohydro-rel"/>
</dbReference>
<evidence type="ECO:0000313" key="2">
    <source>
        <dbReference type="EMBL" id="MBB3929483.1"/>
    </source>
</evidence>
<dbReference type="PANTHER" id="PTHR43135">
    <property type="entry name" value="ALPHA-D-RIBOSE 1-METHYLPHOSPHONATE 5-TRIPHOSPHATE DIPHOSPHATASE"/>
    <property type="match status" value="1"/>
</dbReference>
<comment type="caution">
    <text evidence="2">The sequence shown here is derived from an EMBL/GenBank/DDBJ whole genome shotgun (WGS) entry which is preliminary data.</text>
</comment>
<dbReference type="Proteomes" id="UP000553963">
    <property type="component" value="Unassembled WGS sequence"/>
</dbReference>
<name>A0A840AJK0_9HYPH</name>
<dbReference type="PANTHER" id="PTHR43135:SF3">
    <property type="entry name" value="ALPHA-D-RIBOSE 1-METHYLPHOSPHONATE 5-TRIPHOSPHATE DIPHOSPHATASE"/>
    <property type="match status" value="1"/>
</dbReference>
<reference evidence="2 3" key="1">
    <citation type="submission" date="2020-08" db="EMBL/GenBank/DDBJ databases">
        <title>Genomic Encyclopedia of Type Strains, Phase IV (KMG-IV): sequencing the most valuable type-strain genomes for metagenomic binning, comparative biology and taxonomic classification.</title>
        <authorList>
            <person name="Goeker M."/>
        </authorList>
    </citation>
    <scope>NUCLEOTIDE SEQUENCE [LARGE SCALE GENOMIC DNA]</scope>
    <source>
        <strain evidence="2 3">DSM 25966</strain>
    </source>
</reference>
<protein>
    <submittedName>
        <fullName evidence="2">Imidazolonepropionase-like amidohydrolase</fullName>
    </submittedName>
</protein>
<keyword evidence="3" id="KW-1185">Reference proteome</keyword>
<dbReference type="CDD" id="cd01299">
    <property type="entry name" value="Met_dep_hydrolase_A"/>
    <property type="match status" value="1"/>
</dbReference>
<gene>
    <name evidence="2" type="ORF">GGR25_000502</name>
</gene>
<sequence>MSPILFTGGRFLDPSQDALIDGLDVLVEDGRIVEVSEHPIHAAAAERIDLRGKTLMPGLIDCHLHVVSTTVDGWANTLAPSSLIALKAGRIMETILQRGFTTVRDCCGADLGLVMAIEQGVVDGPRLIISGKGLTQTGGHCDQRVRTDDRTQVMEERLGNLGRIVDGVDNCRLAAREELRKGAKFVKIMANGGVASPTDPIHSIQYSREEIKAIVDEAENAGTYVSAHVYTDKAIRRAVECGVHSLEHCNLIQPETARLAAKAGAIAVPTLVAYEGLALEGERFGLSKEAAAKIETVRKAGLESLSIMRDAGLPMAFGSDLLGELQKYHTMEFEILARVLPTAEIIRSATLIGAKLCKLEGEIGVIAPGAQADLLVVDGDPYADITLLADDGAHMSAIMRGGRFYKNRLN</sequence>
<dbReference type="InterPro" id="IPR051781">
    <property type="entry name" value="Metallo-dep_Hydrolase"/>
</dbReference>
<dbReference type="Gene3D" id="2.30.40.10">
    <property type="entry name" value="Urease, subunit C, domain 1"/>
    <property type="match status" value="1"/>
</dbReference>
<dbReference type="Pfam" id="PF01979">
    <property type="entry name" value="Amidohydro_1"/>
    <property type="match status" value="1"/>
</dbReference>
<dbReference type="SUPFAM" id="SSF51338">
    <property type="entry name" value="Composite domain of metallo-dependent hydrolases"/>
    <property type="match status" value="2"/>
</dbReference>
<evidence type="ECO:0000259" key="1">
    <source>
        <dbReference type="Pfam" id="PF01979"/>
    </source>
</evidence>
<dbReference type="EMBL" id="JACIDS010000001">
    <property type="protein sequence ID" value="MBB3929483.1"/>
    <property type="molecule type" value="Genomic_DNA"/>
</dbReference>
<dbReference type="InterPro" id="IPR011059">
    <property type="entry name" value="Metal-dep_hydrolase_composite"/>
</dbReference>
<dbReference type="SUPFAM" id="SSF51556">
    <property type="entry name" value="Metallo-dependent hydrolases"/>
    <property type="match status" value="1"/>
</dbReference>
<dbReference type="GO" id="GO:0016810">
    <property type="term" value="F:hydrolase activity, acting on carbon-nitrogen (but not peptide) bonds"/>
    <property type="evidence" value="ECO:0007669"/>
    <property type="project" value="InterPro"/>
</dbReference>
<dbReference type="InterPro" id="IPR032466">
    <property type="entry name" value="Metal_Hydrolase"/>
</dbReference>
<dbReference type="RefSeq" id="WP_183397139.1">
    <property type="nucleotide sequence ID" value="NZ_JACIDS010000001.1"/>
</dbReference>
<organism evidence="2 3">
    <name type="scientific">Kaistia hirudinis</name>
    <dbReference type="NCBI Taxonomy" id="1293440"/>
    <lineage>
        <taxon>Bacteria</taxon>
        <taxon>Pseudomonadati</taxon>
        <taxon>Pseudomonadota</taxon>
        <taxon>Alphaproteobacteria</taxon>
        <taxon>Hyphomicrobiales</taxon>
        <taxon>Kaistiaceae</taxon>
        <taxon>Kaistia</taxon>
    </lineage>
</organism>
<accession>A0A840AJK0</accession>
<proteinExistence type="predicted"/>
<evidence type="ECO:0000313" key="3">
    <source>
        <dbReference type="Proteomes" id="UP000553963"/>
    </source>
</evidence>
<keyword evidence="2" id="KW-0378">Hydrolase</keyword>
<feature type="domain" description="Amidohydrolase-related" evidence="1">
    <location>
        <begin position="54"/>
        <end position="393"/>
    </location>
</feature>
<dbReference type="AlphaFoldDB" id="A0A840AJK0"/>
<dbReference type="InterPro" id="IPR057744">
    <property type="entry name" value="OTAase-like"/>
</dbReference>
<dbReference type="Gene3D" id="3.20.20.140">
    <property type="entry name" value="Metal-dependent hydrolases"/>
    <property type="match status" value="1"/>
</dbReference>